<dbReference type="EMBL" id="JTJC03000012">
    <property type="protein sequence ID" value="NHC37877.1"/>
    <property type="molecule type" value="Genomic_DNA"/>
</dbReference>
<feature type="transmembrane region" description="Helical" evidence="1">
    <location>
        <begin position="7"/>
        <end position="28"/>
    </location>
</feature>
<dbReference type="InterPro" id="IPR043128">
    <property type="entry name" value="Rev_trsase/Diguanyl_cyclase"/>
</dbReference>
<evidence type="ECO:0000259" key="2">
    <source>
        <dbReference type="PROSITE" id="PS50113"/>
    </source>
</evidence>
<keyword evidence="6" id="KW-1185">Reference proteome</keyword>
<dbReference type="PROSITE" id="PS50113">
    <property type="entry name" value="PAC"/>
    <property type="match status" value="1"/>
</dbReference>
<evidence type="ECO:0000259" key="4">
    <source>
        <dbReference type="PROSITE" id="PS50887"/>
    </source>
</evidence>
<dbReference type="PROSITE" id="PS51257">
    <property type="entry name" value="PROKAR_LIPOPROTEIN"/>
    <property type="match status" value="1"/>
</dbReference>
<dbReference type="InterPro" id="IPR000160">
    <property type="entry name" value="GGDEF_dom"/>
</dbReference>
<dbReference type="SMART" id="SM00267">
    <property type="entry name" value="GGDEF"/>
    <property type="match status" value="1"/>
</dbReference>
<organism evidence="5 6">
    <name type="scientific">Scytonema millei VB511283</name>
    <dbReference type="NCBI Taxonomy" id="1245923"/>
    <lineage>
        <taxon>Bacteria</taxon>
        <taxon>Bacillati</taxon>
        <taxon>Cyanobacteriota</taxon>
        <taxon>Cyanophyceae</taxon>
        <taxon>Nostocales</taxon>
        <taxon>Scytonemataceae</taxon>
        <taxon>Scytonema</taxon>
    </lineage>
</organism>
<dbReference type="InterPro" id="IPR001610">
    <property type="entry name" value="PAC"/>
</dbReference>
<dbReference type="CDD" id="cd01949">
    <property type="entry name" value="GGDEF"/>
    <property type="match status" value="1"/>
</dbReference>
<dbReference type="PANTHER" id="PTHR44757">
    <property type="entry name" value="DIGUANYLATE CYCLASE DGCP"/>
    <property type="match status" value="1"/>
</dbReference>
<dbReference type="Gene3D" id="3.30.70.270">
    <property type="match status" value="1"/>
</dbReference>
<dbReference type="AlphaFoldDB" id="A0A9X5I892"/>
<dbReference type="NCBIfam" id="TIGR00229">
    <property type="entry name" value="sensory_box"/>
    <property type="match status" value="1"/>
</dbReference>
<dbReference type="PANTHER" id="PTHR44757:SF2">
    <property type="entry name" value="BIOFILM ARCHITECTURE MAINTENANCE PROTEIN MBAA"/>
    <property type="match status" value="1"/>
</dbReference>
<dbReference type="Pfam" id="PF00990">
    <property type="entry name" value="GGDEF"/>
    <property type="match status" value="1"/>
</dbReference>
<feature type="domain" description="PAC" evidence="2">
    <location>
        <begin position="367"/>
        <end position="419"/>
    </location>
</feature>
<accession>A0A9X5I892</accession>
<dbReference type="RefSeq" id="WP_052289811.1">
    <property type="nucleotide sequence ID" value="NZ_JTJC03000012.1"/>
</dbReference>
<dbReference type="CDD" id="cd00130">
    <property type="entry name" value="PAS"/>
    <property type="match status" value="1"/>
</dbReference>
<dbReference type="Proteomes" id="UP000031532">
    <property type="component" value="Unassembled WGS sequence"/>
</dbReference>
<dbReference type="InterPro" id="IPR000700">
    <property type="entry name" value="PAS-assoc_C"/>
</dbReference>
<dbReference type="Pfam" id="PF00563">
    <property type="entry name" value="EAL"/>
    <property type="match status" value="1"/>
</dbReference>
<dbReference type="NCBIfam" id="TIGR00254">
    <property type="entry name" value="GGDEF"/>
    <property type="match status" value="1"/>
</dbReference>
<dbReference type="InterPro" id="IPR035919">
    <property type="entry name" value="EAL_sf"/>
</dbReference>
<dbReference type="Pfam" id="PF08447">
    <property type="entry name" value="PAS_3"/>
    <property type="match status" value="1"/>
</dbReference>
<dbReference type="FunFam" id="3.20.20.450:FF:000001">
    <property type="entry name" value="Cyclic di-GMP phosphodiesterase yahA"/>
    <property type="match status" value="1"/>
</dbReference>
<feature type="domain" description="EAL" evidence="3">
    <location>
        <begin position="594"/>
        <end position="850"/>
    </location>
</feature>
<comment type="caution">
    <text evidence="5">The sequence shown here is derived from an EMBL/GenBank/DDBJ whole genome shotgun (WGS) entry which is preliminary data.</text>
</comment>
<dbReference type="SMART" id="SM00052">
    <property type="entry name" value="EAL"/>
    <property type="match status" value="1"/>
</dbReference>
<dbReference type="SUPFAM" id="SSF55785">
    <property type="entry name" value="PYP-like sensor domain (PAS domain)"/>
    <property type="match status" value="1"/>
</dbReference>
<keyword evidence="1" id="KW-1133">Transmembrane helix</keyword>
<dbReference type="PROSITE" id="PS50883">
    <property type="entry name" value="EAL"/>
    <property type="match status" value="1"/>
</dbReference>
<evidence type="ECO:0000256" key="1">
    <source>
        <dbReference type="SAM" id="Phobius"/>
    </source>
</evidence>
<dbReference type="OrthoDB" id="9787983at2"/>
<evidence type="ECO:0000313" key="6">
    <source>
        <dbReference type="Proteomes" id="UP000031532"/>
    </source>
</evidence>
<evidence type="ECO:0000259" key="3">
    <source>
        <dbReference type="PROSITE" id="PS50883"/>
    </source>
</evidence>
<sequence length="873" mass="98154">MNIPQKLYFIFICTFIWGGLLGCIAIAMNSETQSLVLRVDRNIAVEAHSSSMEQQLAKHAQSLVAAIAAADRQIAVSTIASIATAIIAVSLFYRSSLKSLERSQTDEQSDRDDSVRQAEITINKEKEIEAKLTKINRCLLSFCTDPSGNINLLTALLGELLGASCTLYSSLDHGELCAVGQWQTPSEFERVNRTEGRICHDLIQQNSDEVWVLSDLLTTKYAQTEPSIQAHNINTYIGKVVKCQQQVVGCLSAWYTTTYIASEIDRQIIDIIAAAIGIEEERRATQKSLQDEQRYALAAQAARDGLWDWNLNTDRIYLSKRSQMLMDLAVENSQTSATEFFQRIHPADLNAVQIALGEHLAERTPQFESEYRITLADGSDRWLLCQGLALRDAEGKPYRIAGSQTDITERKQAEVQLRYQAYHDEQTGLPNRILLMERLRRAIDKQKYQEDYLFAVLFLDIDRFKVINDSLGHSCGDRMLKAIASRLQTCVRPGDTIARLGGDEFTLLLEAIGDEQEALQIAERIQQRLALPFYLGEHEVFASASIGIALSTLDYEYPEDLLRDADTAMHRAKTLGKARTETFDPSMHGHAMARLQIEIDLRKALERQELRVFYQPIVSLKTGKITGFEALVRWQHPTSGMIPPIKFIPVAEETGLICAIGWWVLQQACQQTRYWQERFPSEPPLTISVNVSGKQFTQSNLIEQVDRILQETGLAPTSLKLEITESVLVENAEAAAAVICQLRAMGIQFSIDDFGTGYSSLSYLHRLPIDTLKIDRSFVNNVDCEPEKIEIIRTIVALAWNLGMNVVAEGVETKTQMYQLQALKSEYGQGYFFSKPTDSEAVEALLMTQPDWEQDLRAMAQSVQGKRSKTIKP</sequence>
<protein>
    <submittedName>
        <fullName evidence="5">EAL domain-containing protein</fullName>
    </submittedName>
</protein>
<dbReference type="InterPro" id="IPR013655">
    <property type="entry name" value="PAS_fold_3"/>
</dbReference>
<name>A0A9X5I892_9CYAN</name>
<dbReference type="InterPro" id="IPR001633">
    <property type="entry name" value="EAL_dom"/>
</dbReference>
<dbReference type="SUPFAM" id="SSF55073">
    <property type="entry name" value="Nucleotide cyclase"/>
    <property type="match status" value="1"/>
</dbReference>
<dbReference type="Gene3D" id="3.30.450.20">
    <property type="entry name" value="PAS domain"/>
    <property type="match status" value="1"/>
</dbReference>
<dbReference type="CDD" id="cd01948">
    <property type="entry name" value="EAL"/>
    <property type="match status" value="1"/>
</dbReference>
<dbReference type="InterPro" id="IPR029787">
    <property type="entry name" value="Nucleotide_cyclase"/>
</dbReference>
<feature type="domain" description="GGDEF" evidence="4">
    <location>
        <begin position="452"/>
        <end position="585"/>
    </location>
</feature>
<dbReference type="InterPro" id="IPR052155">
    <property type="entry name" value="Biofilm_reg_signaling"/>
</dbReference>
<gene>
    <name evidence="5" type="ORF">QH73_0025095</name>
</gene>
<reference evidence="5 6" key="1">
    <citation type="journal article" date="2015" name="Genome Announc.">
        <title>Draft Genome Sequence of the Terrestrial Cyanobacterium Scytonema millei VB511283, Isolated from Eastern India.</title>
        <authorList>
            <person name="Sen D."/>
            <person name="Chandrababunaidu M.M."/>
            <person name="Singh D."/>
            <person name="Sanghi N."/>
            <person name="Ghorai A."/>
            <person name="Mishra G.P."/>
            <person name="Madduluri M."/>
            <person name="Adhikary S.P."/>
            <person name="Tripathy S."/>
        </authorList>
    </citation>
    <scope>NUCLEOTIDE SEQUENCE [LARGE SCALE GENOMIC DNA]</scope>
    <source>
        <strain evidence="5 6">VB511283</strain>
    </source>
</reference>
<dbReference type="Gene3D" id="3.20.20.450">
    <property type="entry name" value="EAL domain"/>
    <property type="match status" value="1"/>
</dbReference>
<dbReference type="SUPFAM" id="SSF141868">
    <property type="entry name" value="EAL domain-like"/>
    <property type="match status" value="1"/>
</dbReference>
<dbReference type="SMART" id="SM00086">
    <property type="entry name" value="PAC"/>
    <property type="match status" value="1"/>
</dbReference>
<proteinExistence type="predicted"/>
<keyword evidence="1" id="KW-0472">Membrane</keyword>
<dbReference type="InterPro" id="IPR035965">
    <property type="entry name" value="PAS-like_dom_sf"/>
</dbReference>
<evidence type="ECO:0000313" key="5">
    <source>
        <dbReference type="EMBL" id="NHC37877.1"/>
    </source>
</evidence>
<dbReference type="InterPro" id="IPR000014">
    <property type="entry name" value="PAS"/>
</dbReference>
<dbReference type="PROSITE" id="PS50887">
    <property type="entry name" value="GGDEF"/>
    <property type="match status" value="1"/>
</dbReference>
<keyword evidence="1" id="KW-0812">Transmembrane</keyword>